<dbReference type="InterPro" id="IPR011006">
    <property type="entry name" value="CheY-like_superfamily"/>
</dbReference>
<dbReference type="KEGG" id="bmur:ABE28_012855"/>
<feature type="modified residue" description="4-aspartylphosphate" evidence="1">
    <location>
        <position position="52"/>
    </location>
</feature>
<dbReference type="Proteomes" id="UP000077926">
    <property type="component" value="Chromosome"/>
</dbReference>
<evidence type="ECO:0000259" key="2">
    <source>
        <dbReference type="PROSITE" id="PS50110"/>
    </source>
</evidence>
<sequence length="127" mass="14629">MKRILLAEDEEVLRMLVVDTLEDEDYVVDEAADGMEAVQLLKDRTYDLIILDYMMPGYTGLEIIEKIQSSEIKTQGKILMLSAKSQQFEQDRILEAGADYFMAKPFSPLKLIEKIEVILHEAESIHY</sequence>
<keyword evidence="3" id="KW-0808">Transferase</keyword>
<accession>A0A1B3XPV1</accession>
<dbReference type="PANTHER" id="PTHR43228">
    <property type="entry name" value="TWO-COMPONENT RESPONSE REGULATOR"/>
    <property type="match status" value="1"/>
</dbReference>
<organism evidence="3 4">
    <name type="scientific">Peribacillus muralis</name>
    <dbReference type="NCBI Taxonomy" id="264697"/>
    <lineage>
        <taxon>Bacteria</taxon>
        <taxon>Bacillati</taxon>
        <taxon>Bacillota</taxon>
        <taxon>Bacilli</taxon>
        <taxon>Bacillales</taxon>
        <taxon>Bacillaceae</taxon>
        <taxon>Peribacillus</taxon>
    </lineage>
</organism>
<dbReference type="AlphaFoldDB" id="A0A1B3XPV1"/>
<gene>
    <name evidence="3" type="ORF">ABE28_012855</name>
</gene>
<evidence type="ECO:0000313" key="3">
    <source>
        <dbReference type="EMBL" id="AOH55242.1"/>
    </source>
</evidence>
<dbReference type="InterPro" id="IPR001789">
    <property type="entry name" value="Sig_transdc_resp-reg_receiver"/>
</dbReference>
<dbReference type="GO" id="GO:0016301">
    <property type="term" value="F:kinase activity"/>
    <property type="evidence" value="ECO:0007669"/>
    <property type="project" value="UniProtKB-KW"/>
</dbReference>
<keyword evidence="4" id="KW-1185">Reference proteome</keyword>
<feature type="domain" description="Response regulatory" evidence="2">
    <location>
        <begin position="3"/>
        <end position="119"/>
    </location>
</feature>
<dbReference type="InterPro" id="IPR052048">
    <property type="entry name" value="ST_Response_Regulator"/>
</dbReference>
<keyword evidence="1" id="KW-0597">Phosphoprotein</keyword>
<dbReference type="GO" id="GO:0000160">
    <property type="term" value="P:phosphorelay signal transduction system"/>
    <property type="evidence" value="ECO:0007669"/>
    <property type="project" value="InterPro"/>
</dbReference>
<reference evidence="3 4" key="1">
    <citation type="submission" date="2016-08" db="EMBL/GenBank/DDBJ databases">
        <title>Complete genome sequence of Bacillus muralis G25-68, a strain with toxicity to nematodes.</title>
        <authorList>
            <person name="Zheng Z."/>
        </authorList>
    </citation>
    <scope>NUCLEOTIDE SEQUENCE [LARGE SCALE GENOMIC DNA]</scope>
    <source>
        <strain evidence="3 4">G25-68</strain>
    </source>
</reference>
<dbReference type="SMART" id="SM00448">
    <property type="entry name" value="REC"/>
    <property type="match status" value="1"/>
</dbReference>
<evidence type="ECO:0000256" key="1">
    <source>
        <dbReference type="PROSITE-ProRule" id="PRU00169"/>
    </source>
</evidence>
<dbReference type="PANTHER" id="PTHR43228:SF1">
    <property type="entry name" value="TWO-COMPONENT RESPONSE REGULATOR ARR22"/>
    <property type="match status" value="1"/>
</dbReference>
<dbReference type="EMBL" id="CP017080">
    <property type="protein sequence ID" value="AOH55242.1"/>
    <property type="molecule type" value="Genomic_DNA"/>
</dbReference>
<evidence type="ECO:0000313" key="4">
    <source>
        <dbReference type="Proteomes" id="UP000077926"/>
    </source>
</evidence>
<dbReference type="CDD" id="cd17574">
    <property type="entry name" value="REC_OmpR"/>
    <property type="match status" value="1"/>
</dbReference>
<keyword evidence="3" id="KW-0418">Kinase</keyword>
<dbReference type="PROSITE" id="PS50110">
    <property type="entry name" value="RESPONSE_REGULATORY"/>
    <property type="match status" value="1"/>
</dbReference>
<dbReference type="RefSeq" id="WP_064464684.1">
    <property type="nucleotide sequence ID" value="NZ_CP017080.1"/>
</dbReference>
<proteinExistence type="predicted"/>
<dbReference type="SUPFAM" id="SSF52172">
    <property type="entry name" value="CheY-like"/>
    <property type="match status" value="1"/>
</dbReference>
<dbReference type="STRING" id="264697.ABE28_012855"/>
<dbReference type="Gene3D" id="3.40.50.2300">
    <property type="match status" value="1"/>
</dbReference>
<protein>
    <submittedName>
        <fullName evidence="3">Histidine kinase</fullName>
    </submittedName>
</protein>
<dbReference type="Pfam" id="PF00072">
    <property type="entry name" value="Response_reg"/>
    <property type="match status" value="1"/>
</dbReference>
<name>A0A1B3XPV1_9BACI</name>
<dbReference type="OrthoDB" id="9797769at2"/>